<keyword evidence="4" id="KW-1185">Reference proteome</keyword>
<feature type="domain" description="YokE-like PH" evidence="2">
    <location>
        <begin position="35"/>
        <end position="122"/>
    </location>
</feature>
<gene>
    <name evidence="3" type="ORF">ACFSW5_14970</name>
</gene>
<comment type="caution">
    <text evidence="3">The sequence shown here is derived from an EMBL/GenBank/DDBJ whole genome shotgun (WGS) entry which is preliminary data.</text>
</comment>
<dbReference type="InterPro" id="IPR037063">
    <property type="entry name" value="PHb_sf"/>
</dbReference>
<dbReference type="Gene3D" id="2.30.29.50">
    <property type="entry name" value="Bacterial Pleckstrin homology domain"/>
    <property type="match status" value="1"/>
</dbReference>
<dbReference type="RefSeq" id="WP_379274564.1">
    <property type="nucleotide sequence ID" value="NZ_JBHUGT010000029.1"/>
</dbReference>
<evidence type="ECO:0000259" key="2">
    <source>
        <dbReference type="Pfam" id="PF14470"/>
    </source>
</evidence>
<dbReference type="EMBL" id="JBHUMY010000016">
    <property type="protein sequence ID" value="MFD2661554.1"/>
    <property type="molecule type" value="Genomic_DNA"/>
</dbReference>
<accession>A0ABW5QYL6</accession>
<evidence type="ECO:0000313" key="4">
    <source>
        <dbReference type="Proteomes" id="UP001597493"/>
    </source>
</evidence>
<dbReference type="Pfam" id="PF09851">
    <property type="entry name" value="SHOCT"/>
    <property type="match status" value="1"/>
</dbReference>
<organism evidence="3 4">
    <name type="scientific">Paenibacillus thailandensis</name>
    <dbReference type="NCBI Taxonomy" id="393250"/>
    <lineage>
        <taxon>Bacteria</taxon>
        <taxon>Bacillati</taxon>
        <taxon>Bacillota</taxon>
        <taxon>Bacilli</taxon>
        <taxon>Bacillales</taxon>
        <taxon>Paenibacillaceae</taxon>
        <taxon>Paenibacillus</taxon>
    </lineage>
</organism>
<protein>
    <submittedName>
        <fullName evidence="3">PH domain-containing protein</fullName>
    </submittedName>
</protein>
<reference evidence="4" key="1">
    <citation type="journal article" date="2019" name="Int. J. Syst. Evol. Microbiol.">
        <title>The Global Catalogue of Microorganisms (GCM) 10K type strain sequencing project: providing services to taxonomists for standard genome sequencing and annotation.</title>
        <authorList>
            <consortium name="The Broad Institute Genomics Platform"/>
            <consortium name="The Broad Institute Genome Sequencing Center for Infectious Disease"/>
            <person name="Wu L."/>
            <person name="Ma J."/>
        </authorList>
    </citation>
    <scope>NUCLEOTIDE SEQUENCE [LARGE SCALE GENOMIC DNA]</scope>
    <source>
        <strain evidence="4">TISTR 1827</strain>
    </source>
</reference>
<dbReference type="Pfam" id="PF14470">
    <property type="entry name" value="bPH_3"/>
    <property type="match status" value="1"/>
</dbReference>
<dbReference type="InterPro" id="IPR039519">
    <property type="entry name" value="YokE-like_PH"/>
</dbReference>
<proteinExistence type="predicted"/>
<evidence type="ECO:0000259" key="1">
    <source>
        <dbReference type="Pfam" id="PF09851"/>
    </source>
</evidence>
<feature type="domain" description="SHOCT" evidence="1">
    <location>
        <begin position="145"/>
        <end position="171"/>
    </location>
</feature>
<dbReference type="InterPro" id="IPR018649">
    <property type="entry name" value="SHOCT"/>
</dbReference>
<evidence type="ECO:0000313" key="3">
    <source>
        <dbReference type="EMBL" id="MFD2661554.1"/>
    </source>
</evidence>
<name>A0ABW5QYL6_9BACL</name>
<sequence>MPTLDEIQQQIKSLDGVSKFFGRREIKELPAILWQDEAVERIVQGLYNNGNGLLVGTNKRLIFVDKGVFKLRVEDFPYDKLTSIQYETGLMFGEITIFASGNKAVIKNIEKQQVRNFAEGVRAKISSGGNAKSEAAPASDDSIVQLERLAQLKAAGILTEEEFAAKKRQILGL</sequence>
<dbReference type="Proteomes" id="UP001597493">
    <property type="component" value="Unassembled WGS sequence"/>
</dbReference>